<comment type="caution">
    <text evidence="2">The sequence shown here is derived from an EMBL/GenBank/DDBJ whole genome shotgun (WGS) entry which is preliminary data.</text>
</comment>
<evidence type="ECO:0000256" key="1">
    <source>
        <dbReference type="SAM" id="Phobius"/>
    </source>
</evidence>
<dbReference type="InterPro" id="IPR036259">
    <property type="entry name" value="MFS_trans_sf"/>
</dbReference>
<gene>
    <name evidence="2" type="ORF">RM445_26765</name>
</gene>
<reference evidence="3" key="1">
    <citation type="submission" date="2023-07" db="EMBL/GenBank/DDBJ databases">
        <title>30 novel species of actinomycetes from the DSMZ collection.</title>
        <authorList>
            <person name="Nouioui I."/>
        </authorList>
    </citation>
    <scope>NUCLEOTIDE SEQUENCE [LARGE SCALE GENOMIC DNA]</scope>
    <source>
        <strain evidence="3">DSM 45834</strain>
    </source>
</reference>
<dbReference type="PANTHER" id="PTHR23537:SF1">
    <property type="entry name" value="SUGAR TRANSPORTER"/>
    <property type="match status" value="1"/>
</dbReference>
<feature type="transmembrane region" description="Helical" evidence="1">
    <location>
        <begin position="37"/>
        <end position="60"/>
    </location>
</feature>
<dbReference type="EMBL" id="JAVREJ010000026">
    <property type="protein sequence ID" value="MDT0353120.1"/>
    <property type="molecule type" value="Genomic_DNA"/>
</dbReference>
<name>A0ABU2NGM7_9PSEU</name>
<feature type="transmembrane region" description="Helical" evidence="1">
    <location>
        <begin position="67"/>
        <end position="86"/>
    </location>
</feature>
<feature type="transmembrane region" description="Helical" evidence="1">
    <location>
        <begin position="120"/>
        <end position="141"/>
    </location>
</feature>
<protein>
    <submittedName>
        <fullName evidence="2">YbfB/YjiJ family MFS transporter</fullName>
    </submittedName>
</protein>
<organism evidence="2 3">
    <name type="scientific">Pseudonocardia charpentierae</name>
    <dbReference type="NCBI Taxonomy" id="3075545"/>
    <lineage>
        <taxon>Bacteria</taxon>
        <taxon>Bacillati</taxon>
        <taxon>Actinomycetota</taxon>
        <taxon>Actinomycetes</taxon>
        <taxon>Pseudonocardiales</taxon>
        <taxon>Pseudonocardiaceae</taxon>
        <taxon>Pseudonocardia</taxon>
    </lineage>
</organism>
<proteinExistence type="predicted"/>
<keyword evidence="3" id="KW-1185">Reference proteome</keyword>
<accession>A0ABU2NGM7</accession>
<dbReference type="InterPro" id="IPR010645">
    <property type="entry name" value="MFS_4"/>
</dbReference>
<evidence type="ECO:0000313" key="3">
    <source>
        <dbReference type="Proteomes" id="UP001183202"/>
    </source>
</evidence>
<dbReference type="RefSeq" id="WP_311559634.1">
    <property type="nucleotide sequence ID" value="NZ_JAVREJ010000026.1"/>
</dbReference>
<dbReference type="PANTHER" id="PTHR23537">
    <property type="match status" value="1"/>
</dbReference>
<dbReference type="Proteomes" id="UP001183202">
    <property type="component" value="Unassembled WGS sequence"/>
</dbReference>
<keyword evidence="1" id="KW-0812">Transmembrane</keyword>
<evidence type="ECO:0000313" key="2">
    <source>
        <dbReference type="EMBL" id="MDT0353120.1"/>
    </source>
</evidence>
<keyword evidence="1" id="KW-0472">Membrane</keyword>
<dbReference type="Pfam" id="PF06779">
    <property type="entry name" value="MFS_4"/>
    <property type="match status" value="1"/>
</dbReference>
<dbReference type="Gene3D" id="1.20.1250.20">
    <property type="entry name" value="MFS general substrate transporter like domains"/>
    <property type="match status" value="1"/>
</dbReference>
<keyword evidence="1" id="KW-1133">Transmembrane helix</keyword>
<sequence>MPAALAGFLALAAAMGIGRFAFTPVLPLMQQQLGLSLTAGGVLAAANYAGYLAGALACTLGRPQPKVLVRAGLAAVAVLTAAMALLPNFTGWVVLRFGAGVASAAVFVGVSSLTVAAGSYAGVGAGIAVAGLLVLVVGQLAGSRPRRGSRSGSSLRC</sequence>
<dbReference type="SUPFAM" id="SSF103473">
    <property type="entry name" value="MFS general substrate transporter"/>
    <property type="match status" value="1"/>
</dbReference>